<dbReference type="PRINTS" id="PR02008">
    <property type="entry name" value="RCMTFAMILY"/>
</dbReference>
<dbReference type="InterPro" id="IPR023267">
    <property type="entry name" value="RCMT"/>
</dbReference>
<dbReference type="InterPro" id="IPR049560">
    <property type="entry name" value="MeTrfase_RsmB-F_NOP2_cat"/>
</dbReference>
<dbReference type="FunFam" id="3.40.50.150:FF:000022">
    <property type="entry name" value="Ribosomal RNA small subunit methyltransferase B"/>
    <property type="match status" value="1"/>
</dbReference>
<dbReference type="GO" id="GO:0008649">
    <property type="term" value="F:rRNA methyltransferase activity"/>
    <property type="evidence" value="ECO:0007669"/>
    <property type="project" value="InterPro"/>
</dbReference>
<evidence type="ECO:0000256" key="13">
    <source>
        <dbReference type="ARBA" id="ARBA00047283"/>
    </source>
</evidence>
<dbReference type="Pfam" id="PF22458">
    <property type="entry name" value="RsmF-B_ferredox"/>
    <property type="match status" value="1"/>
</dbReference>
<name>A0A1Y4QN42_9FIRM</name>
<reference evidence="17" key="1">
    <citation type="submission" date="2017-04" db="EMBL/GenBank/DDBJ databases">
        <title>Function of individual gut microbiota members based on whole genome sequencing of pure cultures obtained from chicken caecum.</title>
        <authorList>
            <person name="Medvecky M."/>
            <person name="Cejkova D."/>
            <person name="Polansky O."/>
            <person name="Karasova D."/>
            <person name="Kubasova T."/>
            <person name="Cizek A."/>
            <person name="Rychlik I."/>
        </authorList>
    </citation>
    <scope>NUCLEOTIDE SEQUENCE [LARGE SCALE GENOMIC DNA]</scope>
    <source>
        <strain evidence="17">An149</strain>
    </source>
</reference>
<feature type="binding site" evidence="14">
    <location>
        <begin position="247"/>
        <end position="253"/>
    </location>
    <ligand>
        <name>S-adenosyl-L-methionine</name>
        <dbReference type="ChEBI" id="CHEBI:59789"/>
    </ligand>
</feature>
<feature type="domain" description="SAM-dependent MTase RsmB/NOP-type" evidence="15">
    <location>
        <begin position="151"/>
        <end position="417"/>
    </location>
</feature>
<dbReference type="Proteomes" id="UP000196258">
    <property type="component" value="Unassembled WGS sequence"/>
</dbReference>
<comment type="function">
    <text evidence="1">Specifically methylates the cytosine at position 967 (m5C967) of 16S rRNA.</text>
</comment>
<evidence type="ECO:0000256" key="11">
    <source>
        <dbReference type="ARBA" id="ARBA00030399"/>
    </source>
</evidence>
<dbReference type="PANTHER" id="PTHR22807:SF53">
    <property type="entry name" value="RIBOSOMAL RNA SMALL SUBUNIT METHYLTRANSFERASE B-RELATED"/>
    <property type="match status" value="1"/>
</dbReference>
<proteinExistence type="inferred from homology"/>
<dbReference type="Gene3D" id="3.40.50.150">
    <property type="entry name" value="Vaccinia Virus protein VP39"/>
    <property type="match status" value="1"/>
</dbReference>
<evidence type="ECO:0000313" key="17">
    <source>
        <dbReference type="Proteomes" id="UP000196258"/>
    </source>
</evidence>
<evidence type="ECO:0000259" key="15">
    <source>
        <dbReference type="PROSITE" id="PS51686"/>
    </source>
</evidence>
<dbReference type="InterPro" id="IPR018314">
    <property type="entry name" value="RsmB/NOL1/NOP2-like_CS"/>
</dbReference>
<dbReference type="GO" id="GO:0005737">
    <property type="term" value="C:cytoplasm"/>
    <property type="evidence" value="ECO:0007669"/>
    <property type="project" value="UniProtKB-SubCell"/>
</dbReference>
<dbReference type="PANTHER" id="PTHR22807">
    <property type="entry name" value="NOP2 YEAST -RELATED NOL1/NOP2/FMU SUN DOMAIN-CONTAINING"/>
    <property type="match status" value="1"/>
</dbReference>
<comment type="caution">
    <text evidence="16">The sequence shown here is derived from an EMBL/GenBank/DDBJ whole genome shotgun (WGS) entry which is preliminary data.</text>
</comment>
<dbReference type="Pfam" id="PF01029">
    <property type="entry name" value="NusB"/>
    <property type="match status" value="1"/>
</dbReference>
<dbReference type="PROSITE" id="PS01153">
    <property type="entry name" value="NOL1_NOP2_SUN"/>
    <property type="match status" value="1"/>
</dbReference>
<dbReference type="Gene3D" id="3.30.70.1170">
    <property type="entry name" value="Sun protein, domain 3"/>
    <property type="match status" value="1"/>
</dbReference>
<dbReference type="CDD" id="cd02440">
    <property type="entry name" value="AdoMet_MTases"/>
    <property type="match status" value="1"/>
</dbReference>
<dbReference type="AlphaFoldDB" id="A0A1Y4QN42"/>
<comment type="subcellular location">
    <subcellularLocation>
        <location evidence="2">Cytoplasm</location>
    </subcellularLocation>
</comment>
<evidence type="ECO:0000256" key="12">
    <source>
        <dbReference type="ARBA" id="ARBA00031088"/>
    </source>
</evidence>
<keyword evidence="7 14" id="KW-0489">Methyltransferase</keyword>
<dbReference type="Gene3D" id="1.10.940.10">
    <property type="entry name" value="NusB-like"/>
    <property type="match status" value="1"/>
</dbReference>
<dbReference type="InterPro" id="IPR001678">
    <property type="entry name" value="MeTrfase_RsmB-F_NOP2_dom"/>
</dbReference>
<evidence type="ECO:0000256" key="1">
    <source>
        <dbReference type="ARBA" id="ARBA00002724"/>
    </source>
</evidence>
<dbReference type="SUPFAM" id="SSF48013">
    <property type="entry name" value="NusB-like"/>
    <property type="match status" value="1"/>
</dbReference>
<evidence type="ECO:0000256" key="4">
    <source>
        <dbReference type="ARBA" id="ARBA00012140"/>
    </source>
</evidence>
<evidence type="ECO:0000256" key="6">
    <source>
        <dbReference type="ARBA" id="ARBA00022552"/>
    </source>
</evidence>
<evidence type="ECO:0000256" key="3">
    <source>
        <dbReference type="ARBA" id="ARBA00007494"/>
    </source>
</evidence>
<dbReference type="EMBL" id="NFLB01000001">
    <property type="protein sequence ID" value="OUQ06735.1"/>
    <property type="molecule type" value="Genomic_DNA"/>
</dbReference>
<dbReference type="EC" id="2.1.1.176" evidence="4"/>
<feature type="binding site" evidence="14">
    <location>
        <position position="317"/>
    </location>
    <ligand>
        <name>S-adenosyl-L-methionine</name>
        <dbReference type="ChEBI" id="CHEBI:59789"/>
    </ligand>
</feature>
<evidence type="ECO:0000256" key="5">
    <source>
        <dbReference type="ARBA" id="ARBA00022490"/>
    </source>
</evidence>
<sequence>MAREVALEILLKYHNEHSYLNITLNEYLKNSTLSRNDKDLVTRIVYGTVQNMIYLEYQLEPYIKDKKIKSREKMILLMSLYQLIFLDKVPEYAIIDEAVKLAKKKNFYAGKFVNAILRNYLRNGKRKIETKDELEKLSIETSHPLWLVKMFTKQYDYETAKKICIHDNTPPGRTARVNTLKTNKGALLKEGCFNNGNLAPDALLYNAGNIAESTYFKEGLVTIQDESSQLVAPLLSPSEDDLVLDMCCAPGSKTTHLAALMNNKGKIIACDLFEHKIKLVKENLKRLNISNVELHAIDATTLKEKYLEGTFDKILLDAPCSGLGVMKRKPEIKYHDSSVMDTIIPLQAKLLDNAYYLLKNNGKMVYSTCTINKKENEQMIKKFLEKYPDMKIVEERKILPFVYDSDGFYMCKLEKGK</sequence>
<protein>
    <recommendedName>
        <fullName evidence="4">16S rRNA (cytosine(967)-C(5))-methyltransferase</fullName>
        <ecNumber evidence="4">2.1.1.176</ecNumber>
    </recommendedName>
    <alternativeName>
        <fullName evidence="11">16S rRNA m5C967 methyltransferase</fullName>
    </alternativeName>
    <alternativeName>
        <fullName evidence="12">rRNA (cytosine-C(5)-)-methyltransferase RsmB</fullName>
    </alternativeName>
</protein>
<comment type="catalytic activity">
    <reaction evidence="13">
        <text>cytidine(967) in 16S rRNA + S-adenosyl-L-methionine = 5-methylcytidine(967) in 16S rRNA + S-adenosyl-L-homocysteine + H(+)</text>
        <dbReference type="Rhea" id="RHEA:42748"/>
        <dbReference type="Rhea" id="RHEA-COMP:10219"/>
        <dbReference type="Rhea" id="RHEA-COMP:10220"/>
        <dbReference type="ChEBI" id="CHEBI:15378"/>
        <dbReference type="ChEBI" id="CHEBI:57856"/>
        <dbReference type="ChEBI" id="CHEBI:59789"/>
        <dbReference type="ChEBI" id="CHEBI:74483"/>
        <dbReference type="ChEBI" id="CHEBI:82748"/>
        <dbReference type="EC" id="2.1.1.176"/>
    </reaction>
</comment>
<keyword evidence="9 14" id="KW-0949">S-adenosyl-L-methionine</keyword>
<feature type="binding site" evidence="14">
    <location>
        <position position="298"/>
    </location>
    <ligand>
        <name>S-adenosyl-L-methionine</name>
        <dbReference type="ChEBI" id="CHEBI:59789"/>
    </ligand>
</feature>
<evidence type="ECO:0000256" key="10">
    <source>
        <dbReference type="ARBA" id="ARBA00022884"/>
    </source>
</evidence>
<dbReference type="GO" id="GO:0006355">
    <property type="term" value="P:regulation of DNA-templated transcription"/>
    <property type="evidence" value="ECO:0007669"/>
    <property type="project" value="InterPro"/>
</dbReference>
<keyword evidence="10 14" id="KW-0694">RNA-binding</keyword>
<dbReference type="InterPro" id="IPR054728">
    <property type="entry name" value="RsmB-like_ferredoxin"/>
</dbReference>
<dbReference type="NCBIfam" id="TIGR00563">
    <property type="entry name" value="rsmB"/>
    <property type="match status" value="1"/>
</dbReference>
<organism evidence="16 17">
    <name type="scientific">Thomasclavelia spiroformis</name>
    <dbReference type="NCBI Taxonomy" id="29348"/>
    <lineage>
        <taxon>Bacteria</taxon>
        <taxon>Bacillati</taxon>
        <taxon>Bacillota</taxon>
        <taxon>Erysipelotrichia</taxon>
        <taxon>Erysipelotrichales</taxon>
        <taxon>Coprobacillaceae</taxon>
        <taxon>Thomasclavelia</taxon>
    </lineage>
</organism>
<dbReference type="SUPFAM" id="SSF53335">
    <property type="entry name" value="S-adenosyl-L-methionine-dependent methyltransferases"/>
    <property type="match status" value="1"/>
</dbReference>
<dbReference type="Pfam" id="PF01189">
    <property type="entry name" value="Methyltr_RsmB-F"/>
    <property type="match status" value="1"/>
</dbReference>
<evidence type="ECO:0000256" key="14">
    <source>
        <dbReference type="PROSITE-ProRule" id="PRU01023"/>
    </source>
</evidence>
<dbReference type="GO" id="GO:0003723">
    <property type="term" value="F:RNA binding"/>
    <property type="evidence" value="ECO:0007669"/>
    <property type="project" value="UniProtKB-UniRule"/>
</dbReference>
<dbReference type="InterPro" id="IPR006027">
    <property type="entry name" value="NusB_RsmB_TIM44"/>
</dbReference>
<keyword evidence="5" id="KW-0963">Cytoplasm</keyword>
<gene>
    <name evidence="16" type="ORF">B5E91_00580</name>
</gene>
<dbReference type="RefSeq" id="WP_087254441.1">
    <property type="nucleotide sequence ID" value="NZ_CAJKXS010000004.1"/>
</dbReference>
<feature type="binding site" evidence="14">
    <location>
        <position position="271"/>
    </location>
    <ligand>
        <name>S-adenosyl-L-methionine</name>
        <dbReference type="ChEBI" id="CHEBI:59789"/>
    </ligand>
</feature>
<evidence type="ECO:0000256" key="2">
    <source>
        <dbReference type="ARBA" id="ARBA00004496"/>
    </source>
</evidence>
<keyword evidence="8 14" id="KW-0808">Transferase</keyword>
<dbReference type="InterPro" id="IPR029063">
    <property type="entry name" value="SAM-dependent_MTases_sf"/>
</dbReference>
<dbReference type="InterPro" id="IPR035926">
    <property type="entry name" value="NusB-like_sf"/>
</dbReference>
<dbReference type="NCBIfam" id="NF011494">
    <property type="entry name" value="PRK14902.1"/>
    <property type="match status" value="1"/>
</dbReference>
<accession>A0A1Y4QN42</accession>
<keyword evidence="6" id="KW-0698">rRNA processing</keyword>
<feature type="active site" description="Nucleophile" evidence="14">
    <location>
        <position position="369"/>
    </location>
</feature>
<evidence type="ECO:0000256" key="9">
    <source>
        <dbReference type="ARBA" id="ARBA00022691"/>
    </source>
</evidence>
<dbReference type="PROSITE" id="PS51686">
    <property type="entry name" value="SAM_MT_RSMB_NOP"/>
    <property type="match status" value="1"/>
</dbReference>
<comment type="similarity">
    <text evidence="3 14">Belongs to the class I-like SAM-binding methyltransferase superfamily. RsmB/NOP family.</text>
</comment>
<evidence type="ECO:0000256" key="8">
    <source>
        <dbReference type="ARBA" id="ARBA00022679"/>
    </source>
</evidence>
<dbReference type="InterPro" id="IPR004573">
    <property type="entry name" value="rRNA_ssu_MeTfrase_B"/>
</dbReference>
<evidence type="ECO:0000313" key="16">
    <source>
        <dbReference type="EMBL" id="OUQ06735.1"/>
    </source>
</evidence>
<evidence type="ECO:0000256" key="7">
    <source>
        <dbReference type="ARBA" id="ARBA00022603"/>
    </source>
</evidence>